<evidence type="ECO:0000256" key="4">
    <source>
        <dbReference type="ARBA" id="ARBA00023118"/>
    </source>
</evidence>
<comment type="caution">
    <text evidence="6">The sequence shown here is derived from an EMBL/GenBank/DDBJ whole genome shotgun (WGS) entry which is preliminary data.</text>
</comment>
<evidence type="ECO:0000259" key="5">
    <source>
        <dbReference type="Pfam" id="PF26305"/>
    </source>
</evidence>
<dbReference type="CDD" id="cd05400">
    <property type="entry name" value="NT_2-5OAS_ClassI-CCAase"/>
    <property type="match status" value="1"/>
</dbReference>
<dbReference type="GO" id="GO:0051607">
    <property type="term" value="P:defense response to virus"/>
    <property type="evidence" value="ECO:0007669"/>
    <property type="project" value="UniProtKB-KW"/>
</dbReference>
<keyword evidence="4" id="KW-0051">Antiviral defense</keyword>
<dbReference type="SUPFAM" id="SSF81301">
    <property type="entry name" value="Nucleotidyltransferase"/>
    <property type="match status" value="1"/>
</dbReference>
<dbReference type="InterPro" id="IPR043519">
    <property type="entry name" value="NT_sf"/>
</dbReference>
<proteinExistence type="predicted"/>
<feature type="domain" description="cGAS/DncV-like nucleotidyltransferase C-terminal helical" evidence="5">
    <location>
        <begin position="181"/>
        <end position="294"/>
    </location>
</feature>
<organism evidence="6 7">
    <name type="scientific">Glacieibacterium arshaanense</name>
    <dbReference type="NCBI Taxonomy" id="2511025"/>
    <lineage>
        <taxon>Bacteria</taxon>
        <taxon>Pseudomonadati</taxon>
        <taxon>Pseudomonadota</taxon>
        <taxon>Alphaproteobacteria</taxon>
        <taxon>Sphingomonadales</taxon>
        <taxon>Sphingosinicellaceae</taxon>
        <taxon>Glacieibacterium</taxon>
    </lineage>
</organism>
<accession>A0A4Y9ES61</accession>
<evidence type="ECO:0000313" key="7">
    <source>
        <dbReference type="Proteomes" id="UP000297737"/>
    </source>
</evidence>
<dbReference type="InterPro" id="IPR058909">
    <property type="entry name" value="CD_NTase_C"/>
</dbReference>
<evidence type="ECO:0000256" key="3">
    <source>
        <dbReference type="ARBA" id="ARBA00022741"/>
    </source>
</evidence>
<dbReference type="Pfam" id="PF26305">
    <property type="entry name" value="CD_NTase_C"/>
    <property type="match status" value="1"/>
</dbReference>
<dbReference type="RefSeq" id="WP_135244914.1">
    <property type="nucleotide sequence ID" value="NZ_SIHO01000001.1"/>
</dbReference>
<keyword evidence="3" id="KW-0547">Nucleotide-binding</keyword>
<keyword evidence="7" id="KW-1185">Reference proteome</keyword>
<evidence type="ECO:0000256" key="1">
    <source>
        <dbReference type="ARBA" id="ARBA00022679"/>
    </source>
</evidence>
<sequence>MAIPEQQLDVWAKQGSITQSKDTYASIKSCLEANESPFAEKSKSIFLQGSYGNDTNIYADSDVDVVISTESIYYDDTSDLSETERASYASAFIKGGFSYGDFKNQVSNHLINKFGSSVKPGNKAIFIEGSGNRRDADVLPAVEFRRYRKFNSQTDNSYDTGICFWTTDGTKIVNYPKQHSANCTAKHQSASGWYKPSVRILKNSRNSMIAGGYLSEGIAPSYFLEGMLYNAPTYLFGKSYAETIANTINWIMKSDRSKLLCANEQYYLLNPTSPVTWRAENLQTYLDAFSKFWNEW</sequence>
<protein>
    <submittedName>
        <fullName evidence="6">Nucleotidyltransferase</fullName>
    </submittedName>
</protein>
<dbReference type="GO" id="GO:0016779">
    <property type="term" value="F:nucleotidyltransferase activity"/>
    <property type="evidence" value="ECO:0007669"/>
    <property type="project" value="InterPro"/>
</dbReference>
<dbReference type="InterPro" id="IPR006116">
    <property type="entry name" value="NT_2-5OAS_ClassI-CCAase"/>
</dbReference>
<dbReference type="AlphaFoldDB" id="A0A4Y9ES61"/>
<reference evidence="6 7" key="1">
    <citation type="submission" date="2019-02" db="EMBL/GenBank/DDBJ databases">
        <title>Polymorphobacter sp. isolated from the lake at the Tibet of China.</title>
        <authorList>
            <person name="Li A."/>
        </authorList>
    </citation>
    <scope>NUCLEOTIDE SEQUENCE [LARGE SCALE GENOMIC DNA]</scope>
    <source>
        <strain evidence="6 7">DJ1R-1</strain>
    </source>
</reference>
<dbReference type="Proteomes" id="UP000297737">
    <property type="component" value="Unassembled WGS sequence"/>
</dbReference>
<name>A0A4Y9ES61_9SPHN</name>
<gene>
    <name evidence="6" type="ORF">EUV02_04040</name>
</gene>
<dbReference type="EMBL" id="SIHO01000001">
    <property type="protein sequence ID" value="TFU06190.1"/>
    <property type="molecule type" value="Genomic_DNA"/>
</dbReference>
<evidence type="ECO:0000256" key="2">
    <source>
        <dbReference type="ARBA" id="ARBA00022695"/>
    </source>
</evidence>
<evidence type="ECO:0000313" key="6">
    <source>
        <dbReference type="EMBL" id="TFU06190.1"/>
    </source>
</evidence>
<keyword evidence="2" id="KW-0548">Nucleotidyltransferase</keyword>
<keyword evidence="1 6" id="KW-0808">Transferase</keyword>
<dbReference type="OrthoDB" id="8264173at2"/>
<dbReference type="Gene3D" id="3.30.460.10">
    <property type="entry name" value="Beta Polymerase, domain 2"/>
    <property type="match status" value="1"/>
</dbReference>